<gene>
    <name evidence="4" type="ORF">AQZ52_07105</name>
</gene>
<dbReference type="GO" id="GO:0016747">
    <property type="term" value="F:acyltransferase activity, transferring groups other than amino-acyl groups"/>
    <property type="evidence" value="ECO:0007669"/>
    <property type="project" value="InterPro"/>
</dbReference>
<name>A0A117UY12_9SPHN</name>
<proteinExistence type="predicted"/>
<dbReference type="Proteomes" id="UP000058012">
    <property type="component" value="Unassembled WGS sequence"/>
</dbReference>
<dbReference type="InterPro" id="IPR050680">
    <property type="entry name" value="YpeA/RimI_acetyltransf"/>
</dbReference>
<reference evidence="4 5" key="1">
    <citation type="submission" date="2015-10" db="EMBL/GenBank/DDBJ databases">
        <title>Draft genome sequence of Novosphingobium fuchskuhlense DSM 25065 isolated from a surface water sample of the southwest basin of Lake Grosse Fuchskuhle.</title>
        <authorList>
            <person name="Ruckert C."/>
            <person name="Winkler A."/>
            <person name="Glaeser J."/>
            <person name="Grossart H.-P."/>
            <person name="Kalinowski J."/>
            <person name="Glaeser S."/>
        </authorList>
    </citation>
    <scope>NUCLEOTIDE SEQUENCE [LARGE SCALE GENOMIC DNA]</scope>
    <source>
        <strain evidence="4 5">FNE08-7</strain>
    </source>
</reference>
<dbReference type="CDD" id="cd04301">
    <property type="entry name" value="NAT_SF"/>
    <property type="match status" value="1"/>
</dbReference>
<dbReference type="InterPro" id="IPR000182">
    <property type="entry name" value="GNAT_dom"/>
</dbReference>
<comment type="caution">
    <text evidence="4">The sequence shown here is derived from an EMBL/GenBank/DDBJ whole genome shotgun (WGS) entry which is preliminary data.</text>
</comment>
<organism evidence="4 5">
    <name type="scientific">Novosphingobium fuchskuhlense</name>
    <dbReference type="NCBI Taxonomy" id="1117702"/>
    <lineage>
        <taxon>Bacteria</taxon>
        <taxon>Pseudomonadati</taxon>
        <taxon>Pseudomonadota</taxon>
        <taxon>Alphaproteobacteria</taxon>
        <taxon>Sphingomonadales</taxon>
        <taxon>Sphingomonadaceae</taxon>
        <taxon>Novosphingobium</taxon>
    </lineage>
</organism>
<evidence type="ECO:0000259" key="3">
    <source>
        <dbReference type="PROSITE" id="PS51186"/>
    </source>
</evidence>
<dbReference type="PANTHER" id="PTHR43420:SF12">
    <property type="entry name" value="N-ACETYLTRANSFERASE DOMAIN-CONTAINING PROTEIN"/>
    <property type="match status" value="1"/>
</dbReference>
<sequence>MSLGPMDHDDDIDRIMEVMAGAFAPEYGEAWNRRQITDALLLPSTRYCLIGARGSFDVTDDEPVAGFALTRAIVDEEELLLFAVLPQYRRKGLGATLLAEVIARARSRGVSRMFLEMRRNNPAGKLYTGFGFQNIGVRPGYYRTAGGQRLDALTQELQISDK</sequence>
<evidence type="ECO:0000313" key="5">
    <source>
        <dbReference type="Proteomes" id="UP000058012"/>
    </source>
</evidence>
<dbReference type="EMBL" id="LLZS01000003">
    <property type="protein sequence ID" value="KUR72961.1"/>
    <property type="molecule type" value="Genomic_DNA"/>
</dbReference>
<dbReference type="Pfam" id="PF00583">
    <property type="entry name" value="Acetyltransf_1"/>
    <property type="match status" value="1"/>
</dbReference>
<protein>
    <submittedName>
        <fullName evidence="4">Ribosomal-protein-alanine acetyltransferase</fullName>
    </submittedName>
</protein>
<accession>A0A117UY12</accession>
<keyword evidence="1 4" id="KW-0808">Transferase</keyword>
<keyword evidence="2" id="KW-0012">Acyltransferase</keyword>
<keyword evidence="5" id="KW-1185">Reference proteome</keyword>
<dbReference type="AlphaFoldDB" id="A0A117UY12"/>
<dbReference type="InterPro" id="IPR016181">
    <property type="entry name" value="Acyl_CoA_acyltransferase"/>
</dbReference>
<dbReference type="PROSITE" id="PS51186">
    <property type="entry name" value="GNAT"/>
    <property type="match status" value="1"/>
</dbReference>
<dbReference type="SUPFAM" id="SSF55729">
    <property type="entry name" value="Acyl-CoA N-acyltransferases (Nat)"/>
    <property type="match status" value="1"/>
</dbReference>
<evidence type="ECO:0000256" key="1">
    <source>
        <dbReference type="ARBA" id="ARBA00022679"/>
    </source>
</evidence>
<dbReference type="STRING" id="1117702.AQZ52_07105"/>
<dbReference type="Gene3D" id="3.40.630.30">
    <property type="match status" value="1"/>
</dbReference>
<dbReference type="PANTHER" id="PTHR43420">
    <property type="entry name" value="ACETYLTRANSFERASE"/>
    <property type="match status" value="1"/>
</dbReference>
<evidence type="ECO:0000256" key="2">
    <source>
        <dbReference type="ARBA" id="ARBA00023315"/>
    </source>
</evidence>
<feature type="domain" description="N-acetyltransferase" evidence="3">
    <location>
        <begin position="1"/>
        <end position="156"/>
    </location>
</feature>
<evidence type="ECO:0000313" key="4">
    <source>
        <dbReference type="EMBL" id="KUR72961.1"/>
    </source>
</evidence>